<dbReference type="EMBL" id="BAAASG010000007">
    <property type="protein sequence ID" value="GAA2488106.1"/>
    <property type="molecule type" value="Genomic_DNA"/>
</dbReference>
<protein>
    <submittedName>
        <fullName evidence="1">Uncharacterized protein</fullName>
    </submittedName>
</protein>
<evidence type="ECO:0000313" key="1">
    <source>
        <dbReference type="EMBL" id="GAA2488106.1"/>
    </source>
</evidence>
<dbReference type="Proteomes" id="UP001501777">
    <property type="component" value="Unassembled WGS sequence"/>
</dbReference>
<keyword evidence="2" id="KW-1185">Reference proteome</keyword>
<comment type="caution">
    <text evidence="1">The sequence shown here is derived from an EMBL/GenBank/DDBJ whole genome shotgun (WGS) entry which is preliminary data.</text>
</comment>
<accession>A0ABN3LTA3</accession>
<name>A0ABN3LTA3_STRLO</name>
<organism evidence="1 2">
    <name type="scientific">Streptomyces longisporus</name>
    <dbReference type="NCBI Taxonomy" id="1948"/>
    <lineage>
        <taxon>Bacteria</taxon>
        <taxon>Bacillati</taxon>
        <taxon>Actinomycetota</taxon>
        <taxon>Actinomycetes</taxon>
        <taxon>Kitasatosporales</taxon>
        <taxon>Streptomycetaceae</taxon>
        <taxon>Streptomyces</taxon>
    </lineage>
</organism>
<evidence type="ECO:0000313" key="2">
    <source>
        <dbReference type="Proteomes" id="UP001501777"/>
    </source>
</evidence>
<reference evidence="1 2" key="1">
    <citation type="journal article" date="2019" name="Int. J. Syst. Evol. Microbiol.">
        <title>The Global Catalogue of Microorganisms (GCM) 10K type strain sequencing project: providing services to taxonomists for standard genome sequencing and annotation.</title>
        <authorList>
            <consortium name="The Broad Institute Genomics Platform"/>
            <consortium name="The Broad Institute Genome Sequencing Center for Infectious Disease"/>
            <person name="Wu L."/>
            <person name="Ma J."/>
        </authorList>
    </citation>
    <scope>NUCLEOTIDE SEQUENCE [LARGE SCALE GENOMIC DNA]</scope>
    <source>
        <strain evidence="1 2">JCM 4395</strain>
    </source>
</reference>
<sequence>MEVAVDGKLQSIRPSVREEGQFFTVGLGGDVKAGEPVTVSCAYRVLVQQHGHVRHFDLAQPTKDFRAELWYGDCGIRYMKVLDYLTGPCRPRHA</sequence>
<proteinExistence type="predicted"/>
<gene>
    <name evidence="1" type="ORF">GCM10010276_28430</name>
</gene>